<keyword evidence="2" id="KW-1185">Reference proteome</keyword>
<sequence>MHSILIRSVKNCGSYKRLNLLLIETKVTRPNKYSVSHKYQLLYILSFQYIVEVYNTKACLEETPFNIVESFAMFNDLFEKIHKQTFLYFLLLYIHINFNLKSH</sequence>
<accession>A0A0L0CKZ9</accession>
<comment type="caution">
    <text evidence="1">The sequence shown here is derived from an EMBL/GenBank/DDBJ whole genome shotgun (WGS) entry which is preliminary data.</text>
</comment>
<dbReference type="AlphaFoldDB" id="A0A0L0CKZ9"/>
<dbReference type="EMBL" id="JRES01000252">
    <property type="protein sequence ID" value="KNC32960.1"/>
    <property type="molecule type" value="Genomic_DNA"/>
</dbReference>
<name>A0A0L0CKZ9_LUCCU</name>
<proteinExistence type="predicted"/>
<reference evidence="1 2" key="1">
    <citation type="journal article" date="2015" name="Nat. Commun.">
        <title>Lucilia cuprina genome unlocks parasitic fly biology to underpin future interventions.</title>
        <authorList>
            <person name="Anstead C.A."/>
            <person name="Korhonen P.K."/>
            <person name="Young N.D."/>
            <person name="Hall R.S."/>
            <person name="Jex A.R."/>
            <person name="Murali S.C."/>
            <person name="Hughes D.S."/>
            <person name="Lee S.F."/>
            <person name="Perry T."/>
            <person name="Stroehlein A.J."/>
            <person name="Ansell B.R."/>
            <person name="Breugelmans B."/>
            <person name="Hofmann A."/>
            <person name="Qu J."/>
            <person name="Dugan S."/>
            <person name="Lee S.L."/>
            <person name="Chao H."/>
            <person name="Dinh H."/>
            <person name="Han Y."/>
            <person name="Doddapaneni H.V."/>
            <person name="Worley K.C."/>
            <person name="Muzny D.M."/>
            <person name="Ioannidis P."/>
            <person name="Waterhouse R.M."/>
            <person name="Zdobnov E.M."/>
            <person name="James P.J."/>
            <person name="Bagnall N.H."/>
            <person name="Kotze A.C."/>
            <person name="Gibbs R.A."/>
            <person name="Richards S."/>
            <person name="Batterham P."/>
            <person name="Gasser R.B."/>
        </authorList>
    </citation>
    <scope>NUCLEOTIDE SEQUENCE [LARGE SCALE GENOMIC DNA]</scope>
    <source>
        <strain evidence="1 2">LS</strain>
        <tissue evidence="1">Full body</tissue>
    </source>
</reference>
<organism evidence="1 2">
    <name type="scientific">Lucilia cuprina</name>
    <name type="common">Green bottle fly</name>
    <name type="synonym">Australian sheep blowfly</name>
    <dbReference type="NCBI Taxonomy" id="7375"/>
    <lineage>
        <taxon>Eukaryota</taxon>
        <taxon>Metazoa</taxon>
        <taxon>Ecdysozoa</taxon>
        <taxon>Arthropoda</taxon>
        <taxon>Hexapoda</taxon>
        <taxon>Insecta</taxon>
        <taxon>Pterygota</taxon>
        <taxon>Neoptera</taxon>
        <taxon>Endopterygota</taxon>
        <taxon>Diptera</taxon>
        <taxon>Brachycera</taxon>
        <taxon>Muscomorpha</taxon>
        <taxon>Oestroidea</taxon>
        <taxon>Calliphoridae</taxon>
        <taxon>Luciliinae</taxon>
        <taxon>Lucilia</taxon>
    </lineage>
</organism>
<evidence type="ECO:0000313" key="2">
    <source>
        <dbReference type="Proteomes" id="UP000037069"/>
    </source>
</evidence>
<dbReference type="Proteomes" id="UP000037069">
    <property type="component" value="Unassembled WGS sequence"/>
</dbReference>
<gene>
    <name evidence="1" type="ORF">FF38_07952</name>
</gene>
<evidence type="ECO:0000313" key="1">
    <source>
        <dbReference type="EMBL" id="KNC32960.1"/>
    </source>
</evidence>
<protein>
    <submittedName>
        <fullName evidence="1">Uncharacterized protein</fullName>
    </submittedName>
</protein>